<name>A0ABZ1N9B4_9NOCA</name>
<organism evidence="3 4">
    <name type="scientific">Nocardia salmonicida</name>
    <dbReference type="NCBI Taxonomy" id="53431"/>
    <lineage>
        <taxon>Bacteria</taxon>
        <taxon>Bacillati</taxon>
        <taxon>Actinomycetota</taxon>
        <taxon>Actinomycetes</taxon>
        <taxon>Mycobacteriales</taxon>
        <taxon>Nocardiaceae</taxon>
        <taxon>Nocardia</taxon>
    </lineage>
</organism>
<dbReference type="EMBL" id="CP109527">
    <property type="protein sequence ID" value="WTY36574.1"/>
    <property type="molecule type" value="Genomic_DNA"/>
</dbReference>
<accession>A0ABZ1N9B4</accession>
<gene>
    <name evidence="3" type="ORF">OG308_01355</name>
</gene>
<evidence type="ECO:0000256" key="1">
    <source>
        <dbReference type="SAM" id="MobiDB-lite"/>
    </source>
</evidence>
<dbReference type="InterPro" id="IPR010982">
    <property type="entry name" value="Lambda_DNA-bd_dom_sf"/>
</dbReference>
<dbReference type="PROSITE" id="PS50943">
    <property type="entry name" value="HTH_CROC1"/>
    <property type="match status" value="1"/>
</dbReference>
<dbReference type="Pfam" id="PF13560">
    <property type="entry name" value="HTH_31"/>
    <property type="match status" value="1"/>
</dbReference>
<dbReference type="RefSeq" id="WP_364652530.1">
    <property type="nucleotide sequence ID" value="NZ_CP109527.1"/>
</dbReference>
<dbReference type="Gene3D" id="1.10.260.40">
    <property type="entry name" value="lambda repressor-like DNA-binding domains"/>
    <property type="match status" value="1"/>
</dbReference>
<feature type="region of interest" description="Disordered" evidence="1">
    <location>
        <begin position="17"/>
        <end position="57"/>
    </location>
</feature>
<evidence type="ECO:0000313" key="4">
    <source>
        <dbReference type="Proteomes" id="UP001621418"/>
    </source>
</evidence>
<dbReference type="SUPFAM" id="SSF47413">
    <property type="entry name" value="lambda repressor-like DNA-binding domains"/>
    <property type="match status" value="1"/>
</dbReference>
<dbReference type="Proteomes" id="UP001621418">
    <property type="component" value="Chromosome"/>
</dbReference>
<keyword evidence="4" id="KW-1185">Reference proteome</keyword>
<evidence type="ECO:0000313" key="3">
    <source>
        <dbReference type="EMBL" id="WTY36574.1"/>
    </source>
</evidence>
<reference evidence="3 4" key="1">
    <citation type="submission" date="2022-10" db="EMBL/GenBank/DDBJ databases">
        <title>The complete genomes of actinobacterial strains from the NBC collection.</title>
        <authorList>
            <person name="Joergensen T.S."/>
            <person name="Alvarez Arevalo M."/>
            <person name="Sterndorff E.B."/>
            <person name="Faurdal D."/>
            <person name="Vuksanovic O."/>
            <person name="Mourched A.-S."/>
            <person name="Charusanti P."/>
            <person name="Shaw S."/>
            <person name="Blin K."/>
            <person name="Weber T."/>
        </authorList>
    </citation>
    <scope>NUCLEOTIDE SEQUENCE [LARGE SCALE GENOMIC DNA]</scope>
    <source>
        <strain evidence="3 4">NBC_01413</strain>
    </source>
</reference>
<protein>
    <submittedName>
        <fullName evidence="3">Helix-turn-helix domain-containing protein</fullName>
    </submittedName>
</protein>
<evidence type="ECO:0000259" key="2">
    <source>
        <dbReference type="PROSITE" id="PS50943"/>
    </source>
</evidence>
<sequence length="121" mass="13409">MRQRLLLPHRGVEAEVVSQLHTRQDAIGVRQQTNHRESPGPESHAGPPRSGHARPWPPARVTLAVHDIGEYLVAWRKLLGLTAEQVSERAGVARSTYRRLEQSELVVSAVGYQPERPASVG</sequence>
<dbReference type="InterPro" id="IPR001387">
    <property type="entry name" value="Cro/C1-type_HTH"/>
</dbReference>
<feature type="domain" description="HTH cro/C1-type" evidence="2">
    <location>
        <begin position="72"/>
        <end position="102"/>
    </location>
</feature>
<proteinExistence type="predicted"/>
<dbReference type="CDD" id="cd00093">
    <property type="entry name" value="HTH_XRE"/>
    <property type="match status" value="1"/>
</dbReference>